<dbReference type="PRINTS" id="PR00081">
    <property type="entry name" value="GDHRDH"/>
</dbReference>
<evidence type="ECO:0000313" key="5">
    <source>
        <dbReference type="EMBL" id="ANL85871.1"/>
    </source>
</evidence>
<dbReference type="PRINTS" id="PR00080">
    <property type="entry name" value="SDRFAMILY"/>
</dbReference>
<dbReference type="EMBL" id="CP064931">
    <property type="protein sequence ID" value="QPK09735.1"/>
    <property type="molecule type" value="Genomic_DNA"/>
</dbReference>
<dbReference type="InterPro" id="IPR036291">
    <property type="entry name" value="NAD(P)-bd_dom_sf"/>
</dbReference>
<feature type="domain" description="Ketoreductase" evidence="4">
    <location>
        <begin position="3"/>
        <end position="179"/>
    </location>
</feature>
<evidence type="ECO:0000256" key="2">
    <source>
        <dbReference type="ARBA" id="ARBA00023002"/>
    </source>
</evidence>
<organism evidence="6 8">
    <name type="scientific">Rhizobium phaseoli</name>
    <dbReference type="NCBI Taxonomy" id="396"/>
    <lineage>
        <taxon>Bacteria</taxon>
        <taxon>Pseudomonadati</taxon>
        <taxon>Pseudomonadota</taxon>
        <taxon>Alphaproteobacteria</taxon>
        <taxon>Hyphomicrobiales</taxon>
        <taxon>Rhizobiaceae</taxon>
        <taxon>Rhizobium/Agrobacterium group</taxon>
        <taxon>Rhizobium</taxon>
    </lineage>
</organism>
<dbReference type="PANTHER" id="PTHR43976:SF16">
    <property type="entry name" value="SHORT-CHAIN DEHYDROGENASE_REDUCTASE FAMILY PROTEIN"/>
    <property type="match status" value="1"/>
</dbReference>
<evidence type="ECO:0000313" key="7">
    <source>
        <dbReference type="Proteomes" id="UP000078551"/>
    </source>
</evidence>
<sequence length="290" mass="30442">MSRVWLITGSSRGLGRALAEAVLASGDSLVATARDPLQLADLSERYGGQVLTLALDVTDEAAAAAAVEAGVKRFARIDVLVNNAGYGNVGSIEDTSLADFRAQIETNLFGTIIMTKAVIALMRGQGAGHIIQFSSVGGRIGPAGRGAYSAAKFAVEGFSEVLSKEVAPFGIKVTVIEPGGFRTDFAGASTVLAEGRAEYAETVGATVRFQREYDGRQPGDPAKAAAVVLHIAGLHEPPLRLLLGSDAVRNVEKADAARIAADWEWRAVSVSTDFEPDAEVQTMPWEKKAG</sequence>
<dbReference type="CDD" id="cd05374">
    <property type="entry name" value="17beta-HSD-like_SDR_c"/>
    <property type="match status" value="1"/>
</dbReference>
<dbReference type="RefSeq" id="WP_012484638.1">
    <property type="nucleotide sequence ID" value="NZ_CP013522.1"/>
</dbReference>
<evidence type="ECO:0000313" key="6">
    <source>
        <dbReference type="EMBL" id="QPK09735.1"/>
    </source>
</evidence>
<dbReference type="STRING" id="396.AMC85_CH03154"/>
<dbReference type="SMART" id="SM00822">
    <property type="entry name" value="PKS_KR"/>
    <property type="match status" value="1"/>
</dbReference>
<reference evidence="5 7" key="1">
    <citation type="submission" date="2015-11" db="EMBL/GenBank/DDBJ databases">
        <title>The limits of bacterial species coexistence and the symbiotic plasmid transference in sympatric Rhizobium populations.</title>
        <authorList>
            <person name="Perez-Carrascal O.M."/>
            <person name="VanInsberghe D."/>
            <person name="Juarez S."/>
            <person name="Polz M.F."/>
            <person name="Vinuesa P."/>
            <person name="Gonzalez V."/>
        </authorList>
    </citation>
    <scope>NUCLEOTIDE SEQUENCE [LARGE SCALE GENOMIC DNA]</scope>
    <source>
        <strain evidence="5 7">N771</strain>
    </source>
</reference>
<proteinExistence type="inferred from homology"/>
<evidence type="ECO:0000256" key="3">
    <source>
        <dbReference type="RuleBase" id="RU000363"/>
    </source>
</evidence>
<name>A0A192TD40_9HYPH</name>
<comment type="similarity">
    <text evidence="1 3">Belongs to the short-chain dehydrogenases/reductases (SDR) family.</text>
</comment>
<dbReference type="Gene3D" id="3.40.50.720">
    <property type="entry name" value="NAD(P)-binding Rossmann-like Domain"/>
    <property type="match status" value="1"/>
</dbReference>
<dbReference type="Proteomes" id="UP000078551">
    <property type="component" value="Chromosome"/>
</dbReference>
<dbReference type="GeneID" id="45958422"/>
<protein>
    <submittedName>
        <fullName evidence="6">SDR family NAD(P)-dependent oxidoreductase</fullName>
    </submittedName>
    <submittedName>
        <fullName evidence="5">Short-chain dehydrogenase protein</fullName>
    </submittedName>
</protein>
<evidence type="ECO:0000313" key="8">
    <source>
        <dbReference type="Proteomes" id="UP000540266"/>
    </source>
</evidence>
<dbReference type="NCBIfam" id="NF006114">
    <property type="entry name" value="PRK08263.1"/>
    <property type="match status" value="1"/>
</dbReference>
<dbReference type="InterPro" id="IPR057326">
    <property type="entry name" value="KR_dom"/>
</dbReference>
<reference evidence="6 8" key="2">
    <citation type="submission" date="2020-11" db="EMBL/GenBank/DDBJ databases">
        <title>Indigenous Rhizobia Nodulating Common beans in Western Kenya.</title>
        <authorList>
            <person name="Wekesa C.S."/>
            <person name="Oelmueller R."/>
            <person name="Furch A.C."/>
        </authorList>
    </citation>
    <scope>NUCLEOTIDE SEQUENCE [LARGE SCALE GENOMIC DNA]</scope>
    <source>
        <strain evidence="8">BS3</strain>
        <strain evidence="6">S3</strain>
    </source>
</reference>
<evidence type="ECO:0000256" key="1">
    <source>
        <dbReference type="ARBA" id="ARBA00006484"/>
    </source>
</evidence>
<accession>A0A192TD40</accession>
<dbReference type="EMBL" id="CP013568">
    <property type="protein sequence ID" value="ANL85871.1"/>
    <property type="molecule type" value="Genomic_DNA"/>
</dbReference>
<dbReference type="InterPro" id="IPR002347">
    <property type="entry name" value="SDR_fam"/>
</dbReference>
<dbReference type="InterPro" id="IPR020904">
    <property type="entry name" value="Sc_DH/Rdtase_CS"/>
</dbReference>
<dbReference type="PANTHER" id="PTHR43976">
    <property type="entry name" value="SHORT CHAIN DEHYDROGENASE"/>
    <property type="match status" value="1"/>
</dbReference>
<dbReference type="Pfam" id="PF00106">
    <property type="entry name" value="adh_short"/>
    <property type="match status" value="1"/>
</dbReference>
<keyword evidence="2" id="KW-0560">Oxidoreductase</keyword>
<dbReference type="AlphaFoldDB" id="A0A192TD40"/>
<dbReference type="GO" id="GO:0016491">
    <property type="term" value="F:oxidoreductase activity"/>
    <property type="evidence" value="ECO:0007669"/>
    <property type="project" value="UniProtKB-KW"/>
</dbReference>
<dbReference type="Proteomes" id="UP000540266">
    <property type="component" value="Chromosome"/>
</dbReference>
<dbReference type="InterPro" id="IPR051911">
    <property type="entry name" value="SDR_oxidoreductase"/>
</dbReference>
<dbReference type="PROSITE" id="PS00061">
    <property type="entry name" value="ADH_SHORT"/>
    <property type="match status" value="1"/>
</dbReference>
<dbReference type="SUPFAM" id="SSF51735">
    <property type="entry name" value="NAD(P)-binding Rossmann-fold domains"/>
    <property type="match status" value="1"/>
</dbReference>
<evidence type="ECO:0000259" key="4">
    <source>
        <dbReference type="SMART" id="SM00822"/>
    </source>
</evidence>
<gene>
    <name evidence="5" type="ORF">AMC81_CH03122</name>
    <name evidence="6" type="ORF">HER27_003955</name>
</gene>
<dbReference type="NCBIfam" id="NF004824">
    <property type="entry name" value="PRK06180.1"/>
    <property type="match status" value="1"/>
</dbReference>
<keyword evidence="7" id="KW-1185">Reference proteome</keyword>